<dbReference type="KEGG" id="bsen:DP114_18145"/>
<proteinExistence type="predicted"/>
<organism evidence="3 4">
    <name type="scientific">Brasilonema sennae CENA114</name>
    <dbReference type="NCBI Taxonomy" id="415709"/>
    <lineage>
        <taxon>Bacteria</taxon>
        <taxon>Bacillati</taxon>
        <taxon>Cyanobacteriota</taxon>
        <taxon>Cyanophyceae</taxon>
        <taxon>Nostocales</taxon>
        <taxon>Scytonemataceae</taxon>
        <taxon>Brasilonema</taxon>
        <taxon>Bromeliae group (in: Brasilonema)</taxon>
    </lineage>
</organism>
<dbReference type="PANTHER" id="PTHR31157">
    <property type="entry name" value="SCP DOMAIN-CONTAINING PROTEIN"/>
    <property type="match status" value="1"/>
</dbReference>
<dbReference type="RefSeq" id="WP_171976729.1">
    <property type="nucleotide sequence ID" value="NZ_CAWOXK010000001.1"/>
</dbReference>
<dbReference type="EMBL" id="CP030118">
    <property type="protein sequence ID" value="QDL09558.1"/>
    <property type="molecule type" value="Genomic_DNA"/>
</dbReference>
<dbReference type="Gene3D" id="3.40.33.10">
    <property type="entry name" value="CAP"/>
    <property type="match status" value="1"/>
</dbReference>
<reference evidence="3 4" key="1">
    <citation type="submission" date="2018-06" db="EMBL/GenBank/DDBJ databases">
        <title>Comparative genomics of Brasilonema spp. strains.</title>
        <authorList>
            <person name="Alvarenga D.O."/>
            <person name="Fiore M.F."/>
            <person name="Varani A.M."/>
        </authorList>
    </citation>
    <scope>NUCLEOTIDE SEQUENCE [LARGE SCALE GENOMIC DNA]</scope>
    <source>
        <strain evidence="3 4">CENA114</strain>
    </source>
</reference>
<dbReference type="InterPro" id="IPR035940">
    <property type="entry name" value="CAP_sf"/>
</dbReference>
<accession>A0A856MFR9</accession>
<dbReference type="PANTHER" id="PTHR31157:SF1">
    <property type="entry name" value="SCP DOMAIN-CONTAINING PROTEIN"/>
    <property type="match status" value="1"/>
</dbReference>
<feature type="compositionally biased region" description="Low complexity" evidence="1">
    <location>
        <begin position="138"/>
        <end position="158"/>
    </location>
</feature>
<evidence type="ECO:0000256" key="1">
    <source>
        <dbReference type="SAM" id="MobiDB-lite"/>
    </source>
</evidence>
<dbReference type="SUPFAM" id="SSF55797">
    <property type="entry name" value="PR-1-like"/>
    <property type="match status" value="1"/>
</dbReference>
<name>A0A856MFR9_9CYAN</name>
<protein>
    <submittedName>
        <fullName evidence="3">CAP domain-containing protein</fullName>
    </submittedName>
</protein>
<sequence length="289" mass="31266">MESNNATFEQQVFELTNQERAKNNLPPLKANAELNYTADKYAQQMSERGVLSHTAPDGSQPWDRAKVVGYSAQMMAENIAAGQRTPQQVVQDWMNSPGHRANILKPEYTEIGTGFYNNYWVQDFGSGDTNPMSYIPGSTSNSTIASTSTPTPQSASMPTATLDSVFPSNSVLASVPASTPVAEPIVEAASKTDTGSSSGKVINNQVNDSLLLGGFSNNTPDYTPGHDTFKLGQVENFDWIGNLQFSQGIPTMENSRIFEILPGSQIDNNIPTGDRNLNTLIAQGQNTFS</sequence>
<evidence type="ECO:0000313" key="3">
    <source>
        <dbReference type="EMBL" id="QDL09558.1"/>
    </source>
</evidence>
<feature type="region of interest" description="Disordered" evidence="1">
    <location>
        <begin position="137"/>
        <end position="158"/>
    </location>
</feature>
<dbReference type="InterPro" id="IPR014044">
    <property type="entry name" value="CAP_dom"/>
</dbReference>
<dbReference type="Pfam" id="PF00188">
    <property type="entry name" value="CAP"/>
    <property type="match status" value="1"/>
</dbReference>
<gene>
    <name evidence="3" type="ORF">DP114_18145</name>
</gene>
<keyword evidence="4" id="KW-1185">Reference proteome</keyword>
<evidence type="ECO:0000313" key="4">
    <source>
        <dbReference type="Proteomes" id="UP000503129"/>
    </source>
</evidence>
<dbReference type="AlphaFoldDB" id="A0A856MFR9"/>
<dbReference type="Proteomes" id="UP000503129">
    <property type="component" value="Chromosome"/>
</dbReference>
<evidence type="ECO:0000259" key="2">
    <source>
        <dbReference type="Pfam" id="PF00188"/>
    </source>
</evidence>
<feature type="domain" description="SCP" evidence="2">
    <location>
        <begin position="14"/>
        <end position="124"/>
    </location>
</feature>
<dbReference type="CDD" id="cd05379">
    <property type="entry name" value="CAP_bacterial"/>
    <property type="match status" value="1"/>
</dbReference>